<organism evidence="2 3">
    <name type="scientific">Erwinia mallotivora</name>
    <dbReference type="NCBI Taxonomy" id="69222"/>
    <lineage>
        <taxon>Bacteria</taxon>
        <taxon>Pseudomonadati</taxon>
        <taxon>Pseudomonadota</taxon>
        <taxon>Gammaproteobacteria</taxon>
        <taxon>Enterobacterales</taxon>
        <taxon>Erwiniaceae</taxon>
        <taxon>Erwinia</taxon>
    </lineage>
</organism>
<feature type="coiled-coil region" evidence="1">
    <location>
        <begin position="159"/>
        <end position="186"/>
    </location>
</feature>
<evidence type="ECO:0000313" key="3">
    <source>
        <dbReference type="Proteomes" id="UP000019918"/>
    </source>
</evidence>
<keyword evidence="1" id="KW-0175">Coiled coil</keyword>
<dbReference type="RefSeq" id="WP_034935880.1">
    <property type="nucleotide sequence ID" value="NZ_JFHN01000036.1"/>
</dbReference>
<dbReference type="Proteomes" id="UP000019918">
    <property type="component" value="Unassembled WGS sequence"/>
</dbReference>
<comment type="caution">
    <text evidence="2">The sequence shown here is derived from an EMBL/GenBank/DDBJ whole genome shotgun (WGS) entry which is preliminary data.</text>
</comment>
<evidence type="ECO:0000313" key="2">
    <source>
        <dbReference type="EMBL" id="EXU76170.1"/>
    </source>
</evidence>
<accession>A0A014NQR2</accession>
<dbReference type="EMBL" id="JFHN01000036">
    <property type="protein sequence ID" value="EXU76170.1"/>
    <property type="molecule type" value="Genomic_DNA"/>
</dbReference>
<proteinExistence type="predicted"/>
<name>A0A014NQR2_9GAMM</name>
<keyword evidence="3" id="KW-1185">Reference proteome</keyword>
<gene>
    <name evidence="2" type="ORF">BG55_07355</name>
</gene>
<dbReference type="AlphaFoldDB" id="A0A014NQR2"/>
<reference evidence="2 3" key="1">
    <citation type="submission" date="2014-02" db="EMBL/GenBank/DDBJ databases">
        <title>Draft genome of Erwinia mallotivora strain BT-MARDI, a papaya dieback pathogen.</title>
        <authorList>
            <person name="Redzuan R."/>
            <person name="Abu Bakar N."/>
            <person name="Badrun R."/>
            <person name="Mohd Raih M.F."/>
            <person name="Rozano L."/>
            <person name="Mat Amin N."/>
        </authorList>
    </citation>
    <scope>NUCLEOTIDE SEQUENCE [LARGE SCALE GENOMIC DNA]</scope>
    <source>
        <strain evidence="2 3">BT-MARDI</strain>
    </source>
</reference>
<protein>
    <submittedName>
        <fullName evidence="2">Uncharacterized protein</fullName>
    </submittedName>
</protein>
<sequence>MSELNDKIDFLLQRINFLLVSFEASRPQFVFEDETYEVDPIIRTLRALRRRINAINELTINNEGLSSMLDERLSKDFSSLNRRLTQLLRENNDINILIETIKSRNYFLSFSRHIREALDEISLLEREKQERQNKLLTVDEIYTKTKFISEEIVKEYEKLSFFTSKIKDQQDKIDMLEQQYRNSIKNITFDEEDFKDKQAVISKGYSLSQSFLVKTRNLDADIEELKIKTAGFHDLVNDLNRCA</sequence>
<evidence type="ECO:0000256" key="1">
    <source>
        <dbReference type="SAM" id="Coils"/>
    </source>
</evidence>